<reference evidence="1" key="1">
    <citation type="journal article" date="2014" name="Front. Microbiol.">
        <title>High frequency of phylogenetically diverse reductive dehalogenase-homologous genes in deep subseafloor sedimentary metagenomes.</title>
        <authorList>
            <person name="Kawai M."/>
            <person name="Futagami T."/>
            <person name="Toyoda A."/>
            <person name="Takaki Y."/>
            <person name="Nishi S."/>
            <person name="Hori S."/>
            <person name="Arai W."/>
            <person name="Tsubouchi T."/>
            <person name="Morono Y."/>
            <person name="Uchiyama I."/>
            <person name="Ito T."/>
            <person name="Fujiyama A."/>
            <person name="Inagaki F."/>
            <person name="Takami H."/>
        </authorList>
    </citation>
    <scope>NUCLEOTIDE SEQUENCE</scope>
    <source>
        <strain evidence="1">Expedition CK06-06</strain>
    </source>
</reference>
<proteinExistence type="predicted"/>
<protein>
    <recommendedName>
        <fullName evidence="2">Methionine biosynthesis protein MetW</fullName>
    </recommendedName>
</protein>
<sequence length="156" mass="17963">ELKQDLVLDCVCRGLPIIQHDIEQGLQSYADKSFDYVILSQTVQTVKNPEKVFTEMLRVGKKVIVSFPNFAHWRCRAHLLLRGKAPVTKQLPFGWHDSPNIHFLSLKDFDEFCVELGVKVERKIPLGKMRLGPVRFMPNLFAEQVVYVTSKDDKAH</sequence>
<accession>X1VDE6</accession>
<dbReference type="AlphaFoldDB" id="X1VDE6"/>
<dbReference type="NCBIfam" id="TIGR02081">
    <property type="entry name" value="metW"/>
    <property type="match status" value="1"/>
</dbReference>
<dbReference type="InterPro" id="IPR029063">
    <property type="entry name" value="SAM-dependent_MTases_sf"/>
</dbReference>
<comment type="caution">
    <text evidence="1">The sequence shown here is derived from an EMBL/GenBank/DDBJ whole genome shotgun (WGS) entry which is preliminary data.</text>
</comment>
<evidence type="ECO:0008006" key="2">
    <source>
        <dbReference type="Google" id="ProtNLM"/>
    </source>
</evidence>
<dbReference type="EMBL" id="BARW01034250">
    <property type="protein sequence ID" value="GAJ04415.1"/>
    <property type="molecule type" value="Genomic_DNA"/>
</dbReference>
<dbReference type="InterPro" id="IPR010743">
    <property type="entry name" value="Methionine_synth_MetW"/>
</dbReference>
<dbReference type="SUPFAM" id="SSF53335">
    <property type="entry name" value="S-adenosyl-L-methionine-dependent methyltransferases"/>
    <property type="match status" value="1"/>
</dbReference>
<gene>
    <name evidence="1" type="ORF">S12H4_53726</name>
</gene>
<name>X1VDE6_9ZZZZ</name>
<feature type="non-terminal residue" evidence="1">
    <location>
        <position position="1"/>
    </location>
</feature>
<dbReference type="Gene3D" id="3.40.50.150">
    <property type="entry name" value="Vaccinia Virus protein VP39"/>
    <property type="match status" value="1"/>
</dbReference>
<evidence type="ECO:0000313" key="1">
    <source>
        <dbReference type="EMBL" id="GAJ04415.1"/>
    </source>
</evidence>
<organism evidence="1">
    <name type="scientific">marine sediment metagenome</name>
    <dbReference type="NCBI Taxonomy" id="412755"/>
    <lineage>
        <taxon>unclassified sequences</taxon>
        <taxon>metagenomes</taxon>
        <taxon>ecological metagenomes</taxon>
    </lineage>
</organism>
<dbReference type="Pfam" id="PF07021">
    <property type="entry name" value="MetW"/>
    <property type="match status" value="1"/>
</dbReference>